<dbReference type="SUPFAM" id="SSF53800">
    <property type="entry name" value="Chelatase"/>
    <property type="match status" value="1"/>
</dbReference>
<keyword evidence="2 7" id="KW-0408">Iron</keyword>
<dbReference type="Gene3D" id="3.40.50.1400">
    <property type="match status" value="2"/>
</dbReference>
<evidence type="ECO:0000313" key="9">
    <source>
        <dbReference type="EMBL" id="MBX7490697.1"/>
    </source>
</evidence>
<dbReference type="NCBIfam" id="TIGR00109">
    <property type="entry name" value="hemH"/>
    <property type="match status" value="1"/>
</dbReference>
<dbReference type="InterPro" id="IPR001015">
    <property type="entry name" value="Ferrochelatase"/>
</dbReference>
<organism evidence="9 10">
    <name type="scientific">Helicobacter turcicus</name>
    <dbReference type="NCBI Taxonomy" id="2867412"/>
    <lineage>
        <taxon>Bacteria</taxon>
        <taxon>Pseudomonadati</taxon>
        <taxon>Campylobacterota</taxon>
        <taxon>Epsilonproteobacteria</taxon>
        <taxon>Campylobacterales</taxon>
        <taxon>Helicobacteraceae</taxon>
        <taxon>Helicobacter</taxon>
    </lineage>
</organism>
<dbReference type="InterPro" id="IPR033659">
    <property type="entry name" value="Ferrochelatase_N"/>
</dbReference>
<dbReference type="Proteomes" id="UP000700059">
    <property type="component" value="Unassembled WGS sequence"/>
</dbReference>
<comment type="similarity">
    <text evidence="1 7 8">Belongs to the ferrochelatase family.</text>
</comment>
<evidence type="ECO:0000256" key="8">
    <source>
        <dbReference type="RuleBase" id="RU000607"/>
    </source>
</evidence>
<name>A0ABS7JMT4_9HELI</name>
<evidence type="ECO:0000256" key="2">
    <source>
        <dbReference type="ARBA" id="ARBA00023004"/>
    </source>
</evidence>
<dbReference type="EMBL" id="JAIGYQ010000005">
    <property type="protein sequence ID" value="MBX7490697.1"/>
    <property type="molecule type" value="Genomic_DNA"/>
</dbReference>
<keyword evidence="3 7" id="KW-0350">Heme biosynthesis</keyword>
<feature type="binding site" evidence="7">
    <location>
        <position position="195"/>
    </location>
    <ligand>
        <name>Fe(2+)</name>
        <dbReference type="ChEBI" id="CHEBI:29033"/>
    </ligand>
</feature>
<evidence type="ECO:0000256" key="7">
    <source>
        <dbReference type="HAMAP-Rule" id="MF_00323"/>
    </source>
</evidence>
<comment type="subcellular location">
    <subcellularLocation>
        <location evidence="7 8">Cytoplasm</location>
    </subcellularLocation>
</comment>
<dbReference type="PANTHER" id="PTHR11108">
    <property type="entry name" value="FERROCHELATASE"/>
    <property type="match status" value="1"/>
</dbReference>
<dbReference type="InterPro" id="IPR033644">
    <property type="entry name" value="Ferrochelatase_C"/>
</dbReference>
<dbReference type="Pfam" id="PF00762">
    <property type="entry name" value="Ferrochelatase"/>
    <property type="match status" value="1"/>
</dbReference>
<dbReference type="CDD" id="cd00419">
    <property type="entry name" value="Ferrochelatase_C"/>
    <property type="match status" value="1"/>
</dbReference>
<accession>A0ABS7JMT4</accession>
<gene>
    <name evidence="7 9" type="primary">hemH</name>
    <name evidence="9" type="ORF">K4G57_04350</name>
</gene>
<sequence>MESKIPNSKVAVVLLNMGGPNSLFEVKTFLKNMFNDSYILPIKSPFLRSIIGSFIVNKRLEEAQSNYQKIGGKSPLVGHTSVLCERLNVLESKYYFTYAMRYTPPFADKVAQDLKKRGISEVVLFSMYPHFSYTTTASSMEDIFRAFKLHTFTPKIVRVERYYKKRAYNLAILERIKEVLNGENSKDFHLMFSAHSLPKRNIENGDPYQKEILENVEILESFFKEFGLEFASIKVAYQSKIGPIKWLEPNLQDCLPKYQGKKLLIYPISFTMDNSETDFELSLQYKEVARKVGIEDYRVASCLNANADFAECILEIIKEARNG</sequence>
<evidence type="ECO:0000256" key="6">
    <source>
        <dbReference type="ARBA" id="ARBA00024536"/>
    </source>
</evidence>
<comment type="function">
    <text evidence="7 8">Catalyzes the ferrous insertion into protoporphyrin IX.</text>
</comment>
<evidence type="ECO:0000256" key="4">
    <source>
        <dbReference type="ARBA" id="ARBA00023239"/>
    </source>
</evidence>
<keyword evidence="7 8" id="KW-0963">Cytoplasm</keyword>
<dbReference type="PROSITE" id="PS00534">
    <property type="entry name" value="FERROCHELATASE"/>
    <property type="match status" value="1"/>
</dbReference>
<feature type="binding site" evidence="7">
    <location>
        <position position="276"/>
    </location>
    <ligand>
        <name>Fe(2+)</name>
        <dbReference type="ChEBI" id="CHEBI:29033"/>
    </ligand>
</feature>
<dbReference type="GO" id="GO:0016829">
    <property type="term" value="F:lyase activity"/>
    <property type="evidence" value="ECO:0007669"/>
    <property type="project" value="UniProtKB-KW"/>
</dbReference>
<comment type="catalytic activity">
    <reaction evidence="7 8">
        <text>heme b + 2 H(+) = protoporphyrin IX + Fe(2+)</text>
        <dbReference type="Rhea" id="RHEA:22584"/>
        <dbReference type="ChEBI" id="CHEBI:15378"/>
        <dbReference type="ChEBI" id="CHEBI:29033"/>
        <dbReference type="ChEBI" id="CHEBI:57306"/>
        <dbReference type="ChEBI" id="CHEBI:60344"/>
        <dbReference type="EC" id="4.98.1.1"/>
    </reaction>
</comment>
<keyword evidence="7" id="KW-0479">Metal-binding</keyword>
<protein>
    <recommendedName>
        <fullName evidence="7 8">Ferrochelatase</fullName>
        <ecNumber evidence="7 8">4.98.1.1</ecNumber>
    </recommendedName>
    <alternativeName>
        <fullName evidence="7">Heme synthase</fullName>
    </alternativeName>
    <alternativeName>
        <fullName evidence="7">Protoheme ferro-lyase</fullName>
    </alternativeName>
</protein>
<dbReference type="PANTHER" id="PTHR11108:SF1">
    <property type="entry name" value="FERROCHELATASE, MITOCHONDRIAL"/>
    <property type="match status" value="1"/>
</dbReference>
<evidence type="ECO:0000313" key="10">
    <source>
        <dbReference type="Proteomes" id="UP000700059"/>
    </source>
</evidence>
<keyword evidence="5 7" id="KW-0627">Porphyrin biosynthesis</keyword>
<dbReference type="CDD" id="cd03411">
    <property type="entry name" value="Ferrochelatase_N"/>
    <property type="match status" value="1"/>
</dbReference>
<comment type="pathway">
    <text evidence="7 8">Porphyrin-containing compound metabolism; protoheme biosynthesis; protoheme from protoporphyrin-IX: step 1/1.</text>
</comment>
<evidence type="ECO:0000256" key="3">
    <source>
        <dbReference type="ARBA" id="ARBA00023133"/>
    </source>
</evidence>
<evidence type="ECO:0000256" key="1">
    <source>
        <dbReference type="ARBA" id="ARBA00007718"/>
    </source>
</evidence>
<comment type="catalytic activity">
    <reaction evidence="6">
        <text>Fe-coproporphyrin III + 2 H(+) = coproporphyrin III + Fe(2+)</text>
        <dbReference type="Rhea" id="RHEA:49572"/>
        <dbReference type="ChEBI" id="CHEBI:15378"/>
        <dbReference type="ChEBI" id="CHEBI:29033"/>
        <dbReference type="ChEBI" id="CHEBI:68438"/>
        <dbReference type="ChEBI" id="CHEBI:131725"/>
        <dbReference type="EC" id="4.99.1.9"/>
    </reaction>
    <physiologicalReaction direction="right-to-left" evidence="6">
        <dbReference type="Rhea" id="RHEA:49574"/>
    </physiologicalReaction>
</comment>
<keyword evidence="4 7" id="KW-0456">Lyase</keyword>
<reference evidence="9 10" key="1">
    <citation type="submission" date="2021-08" db="EMBL/GenBank/DDBJ databases">
        <title>Helicobacter spp. isolated from feces of Anatolian Ground Squirrel (Spermophilus xanthoprymnus) in Turkey.</title>
        <authorList>
            <person name="Aydin F."/>
            <person name="Abay S."/>
            <person name="Kayman T."/>
            <person name="Karakaya E."/>
            <person name="Saticioglu I.B."/>
        </authorList>
    </citation>
    <scope>NUCLEOTIDE SEQUENCE [LARGE SCALE GENOMIC DNA]</scope>
    <source>
        <strain evidence="9 10">Faydin-H70</strain>
    </source>
</reference>
<proteinExistence type="inferred from homology"/>
<dbReference type="HAMAP" id="MF_00323">
    <property type="entry name" value="Ferrochelatase"/>
    <property type="match status" value="1"/>
</dbReference>
<dbReference type="EC" id="4.98.1.1" evidence="7 8"/>
<comment type="caution">
    <text evidence="9">The sequence shown here is derived from an EMBL/GenBank/DDBJ whole genome shotgun (WGS) entry which is preliminary data.</text>
</comment>
<keyword evidence="10" id="KW-1185">Reference proteome</keyword>
<evidence type="ECO:0000256" key="5">
    <source>
        <dbReference type="ARBA" id="ARBA00023244"/>
    </source>
</evidence>
<dbReference type="InterPro" id="IPR019772">
    <property type="entry name" value="Ferrochelatase_AS"/>
</dbReference>